<dbReference type="eggNOG" id="ENOG50330PV">
    <property type="taxonomic scope" value="Bacteria"/>
</dbReference>
<reference evidence="3 4" key="1">
    <citation type="journal article" date="2011" name="J. Bacteriol.">
        <title>Complete genome sequence of Algoriphagus sp. PR1, bacterial prey of a colony-forming choanoflagellate.</title>
        <authorList>
            <person name="Alegado R.A."/>
            <person name="Ferriera S."/>
            <person name="Nusbaum C."/>
            <person name="Young S.K."/>
            <person name="Zeng Q."/>
            <person name="Imamovic A."/>
            <person name="Fairclough S.R."/>
            <person name="King N."/>
        </authorList>
    </citation>
    <scope>NUCLEOTIDE SEQUENCE [LARGE SCALE GENOMIC DNA]</scope>
    <source>
        <strain evidence="3 4">PR1</strain>
    </source>
</reference>
<dbReference type="EMBL" id="CM001023">
    <property type="protein sequence ID" value="EAZ82493.1"/>
    <property type="molecule type" value="Genomic_DNA"/>
</dbReference>
<feature type="transmembrane region" description="Helical" evidence="1">
    <location>
        <begin position="43"/>
        <end position="64"/>
    </location>
</feature>
<dbReference type="Pfam" id="PF10882">
    <property type="entry name" value="bPH_5"/>
    <property type="match status" value="1"/>
</dbReference>
<dbReference type="HOGENOM" id="CLU_129907_0_0_10"/>
<dbReference type="Proteomes" id="UP000003919">
    <property type="component" value="Chromosome"/>
</dbReference>
<organism evidence="3 4">
    <name type="scientific">Algoriphagus machipongonensis</name>
    <dbReference type="NCBI Taxonomy" id="388413"/>
    <lineage>
        <taxon>Bacteria</taxon>
        <taxon>Pseudomonadati</taxon>
        <taxon>Bacteroidota</taxon>
        <taxon>Cytophagia</taxon>
        <taxon>Cytophagales</taxon>
        <taxon>Cyclobacteriaceae</taxon>
        <taxon>Algoriphagus</taxon>
    </lineage>
</organism>
<proteinExistence type="predicted"/>
<dbReference type="InterPro" id="IPR027783">
    <property type="entry name" value="Bacterial_PH-related"/>
</dbReference>
<dbReference type="AlphaFoldDB" id="A3HRM5"/>
<protein>
    <recommendedName>
        <fullName evidence="2">Bacterial Pleckstrin homology domain-containing protein</fullName>
    </recommendedName>
</protein>
<evidence type="ECO:0000313" key="4">
    <source>
        <dbReference type="Proteomes" id="UP000003919"/>
    </source>
</evidence>
<feature type="transmembrane region" description="Helical" evidence="1">
    <location>
        <begin position="9"/>
        <end position="27"/>
    </location>
</feature>
<evidence type="ECO:0000313" key="3">
    <source>
        <dbReference type="EMBL" id="EAZ82493.1"/>
    </source>
</evidence>
<dbReference type="RefSeq" id="WP_008200168.1">
    <property type="nucleotide sequence ID" value="NZ_CM001023.1"/>
</dbReference>
<dbReference type="EMBL" id="AAXU02000001">
    <property type="protein sequence ID" value="EAZ82493.1"/>
    <property type="molecule type" value="Genomic_DNA"/>
</dbReference>
<sequence>MDYKASLDFLAKAITLGVIALFAYIGYRSYNSIEAASGDQTTLFINIGVLVLLIGILIGTWVFAPRRYTIGEGKLTIHRLMDKVEISLSDIKSMRVLNEEETKGTIRTFGVGGLFGYYGRFYIPGIGKVTFYATQRKNKVLLVTKSEKQIIITPDDLGLFQQLERRIPDASSTITD</sequence>
<keyword evidence="1" id="KW-0472">Membrane</keyword>
<keyword evidence="1" id="KW-0812">Transmembrane</keyword>
<feature type="domain" description="Bacterial Pleckstrin homology" evidence="2">
    <location>
        <begin position="67"/>
        <end position="166"/>
    </location>
</feature>
<dbReference type="OrthoDB" id="952021at2"/>
<evidence type="ECO:0000259" key="2">
    <source>
        <dbReference type="Pfam" id="PF10882"/>
    </source>
</evidence>
<gene>
    <name evidence="3" type="ORF">ALPR1_09770</name>
</gene>
<name>A3HRM5_9BACT</name>
<evidence type="ECO:0000256" key="1">
    <source>
        <dbReference type="SAM" id="Phobius"/>
    </source>
</evidence>
<comment type="caution">
    <text evidence="3">The sequence shown here is derived from an EMBL/GenBank/DDBJ whole genome shotgun (WGS) entry which is preliminary data.</text>
</comment>
<keyword evidence="1" id="KW-1133">Transmembrane helix</keyword>
<keyword evidence="4" id="KW-1185">Reference proteome</keyword>
<accession>A3HRM5</accession>